<name>W4LYU9_ENTF1</name>
<evidence type="ECO:0000313" key="3">
    <source>
        <dbReference type="Proteomes" id="UP000019141"/>
    </source>
</evidence>
<dbReference type="AlphaFoldDB" id="W4LYU9"/>
<dbReference type="Proteomes" id="UP000019141">
    <property type="component" value="Unassembled WGS sequence"/>
</dbReference>
<accession>W4LYU9</accession>
<protein>
    <submittedName>
        <fullName evidence="2">Uncharacterized protein</fullName>
    </submittedName>
</protein>
<evidence type="ECO:0000313" key="2">
    <source>
        <dbReference type="EMBL" id="ETX03078.1"/>
    </source>
</evidence>
<keyword evidence="3" id="KW-1185">Reference proteome</keyword>
<gene>
    <name evidence="2" type="ORF">ETSY1_01350</name>
</gene>
<sequence>MGAMDYYLLLGLLANVGFVILADWMGYNHFMKHGYDHTLLILLILNVAIGFGLYFLVFRTLQKRVRLRRQARAEGRLPLKKAASQQ</sequence>
<feature type="transmembrane region" description="Helical" evidence="1">
    <location>
        <begin position="39"/>
        <end position="58"/>
    </location>
</feature>
<keyword evidence="1" id="KW-0472">Membrane</keyword>
<dbReference type="HOGENOM" id="CLU_2492079_0_0_7"/>
<keyword evidence="1" id="KW-1133">Transmembrane helix</keyword>
<dbReference type="EMBL" id="AZHW01000080">
    <property type="protein sequence ID" value="ETX03078.1"/>
    <property type="molecule type" value="Genomic_DNA"/>
</dbReference>
<evidence type="ECO:0000256" key="1">
    <source>
        <dbReference type="SAM" id="Phobius"/>
    </source>
</evidence>
<proteinExistence type="predicted"/>
<reference evidence="2 3" key="1">
    <citation type="journal article" date="2014" name="Nature">
        <title>An environmental bacterial taxon with a large and distinct metabolic repertoire.</title>
        <authorList>
            <person name="Wilson M.C."/>
            <person name="Mori T."/>
            <person name="Ruckert C."/>
            <person name="Uria A.R."/>
            <person name="Helf M.J."/>
            <person name="Takada K."/>
            <person name="Gernert C."/>
            <person name="Steffens U.A."/>
            <person name="Heycke N."/>
            <person name="Schmitt S."/>
            <person name="Rinke C."/>
            <person name="Helfrich E.J."/>
            <person name="Brachmann A.O."/>
            <person name="Gurgui C."/>
            <person name="Wakimoto T."/>
            <person name="Kracht M."/>
            <person name="Crusemann M."/>
            <person name="Hentschel U."/>
            <person name="Abe I."/>
            <person name="Matsunaga S."/>
            <person name="Kalinowski J."/>
            <person name="Takeyama H."/>
            <person name="Piel J."/>
        </authorList>
    </citation>
    <scope>NUCLEOTIDE SEQUENCE [LARGE SCALE GENOMIC DNA]</scope>
    <source>
        <strain evidence="3">TSY1</strain>
    </source>
</reference>
<organism evidence="2 3">
    <name type="scientific">Entotheonella factor</name>
    <dbReference type="NCBI Taxonomy" id="1429438"/>
    <lineage>
        <taxon>Bacteria</taxon>
        <taxon>Pseudomonadati</taxon>
        <taxon>Nitrospinota/Tectimicrobiota group</taxon>
        <taxon>Candidatus Tectimicrobiota</taxon>
        <taxon>Candidatus Entotheonellia</taxon>
        <taxon>Candidatus Entotheonellales</taxon>
        <taxon>Candidatus Entotheonellaceae</taxon>
        <taxon>Candidatus Entotheonella</taxon>
    </lineage>
</organism>
<comment type="caution">
    <text evidence="2">The sequence shown here is derived from an EMBL/GenBank/DDBJ whole genome shotgun (WGS) entry which is preliminary data.</text>
</comment>
<feature type="transmembrane region" description="Helical" evidence="1">
    <location>
        <begin position="7"/>
        <end position="27"/>
    </location>
</feature>
<keyword evidence="1" id="KW-0812">Transmembrane</keyword>